<feature type="domain" description="RagB/SusD" evidence="5">
    <location>
        <begin position="292"/>
        <end position="651"/>
    </location>
</feature>
<proteinExistence type="predicted"/>
<dbReference type="SUPFAM" id="SSF48452">
    <property type="entry name" value="TPR-like"/>
    <property type="match status" value="1"/>
</dbReference>
<dbReference type="Gene3D" id="1.25.40.390">
    <property type="match status" value="1"/>
</dbReference>
<protein>
    <submittedName>
        <fullName evidence="6">Secreted protein containing RagB/SusD domain protein</fullName>
    </submittedName>
</protein>
<accession>J9GCJ3</accession>
<comment type="caution">
    <text evidence="6">The sequence shown here is derived from an EMBL/GenBank/DDBJ whole genome shotgun (WGS) entry which is preliminary data.</text>
</comment>
<organism evidence="6">
    <name type="scientific">gut metagenome</name>
    <dbReference type="NCBI Taxonomy" id="749906"/>
    <lineage>
        <taxon>unclassified sequences</taxon>
        <taxon>metagenomes</taxon>
        <taxon>organismal metagenomes</taxon>
    </lineage>
</organism>
<comment type="subcellular location">
    <subcellularLocation>
        <location evidence="1">Cell outer membrane</location>
    </subcellularLocation>
</comment>
<reference evidence="6" key="1">
    <citation type="journal article" date="2012" name="PLoS ONE">
        <title>Gene sets for utilization of primary and secondary nutrition supplies in the distal gut of endangered iberian lynx.</title>
        <authorList>
            <person name="Alcaide M."/>
            <person name="Messina E."/>
            <person name="Richter M."/>
            <person name="Bargiela R."/>
            <person name="Peplies J."/>
            <person name="Huws S.A."/>
            <person name="Newbold C.J."/>
            <person name="Golyshin P.N."/>
            <person name="Simon M.A."/>
            <person name="Lopez G."/>
            <person name="Yakimov M.M."/>
            <person name="Ferrer M."/>
        </authorList>
    </citation>
    <scope>NUCLEOTIDE SEQUENCE</scope>
</reference>
<evidence type="ECO:0000259" key="5">
    <source>
        <dbReference type="Pfam" id="PF07980"/>
    </source>
</evidence>
<keyword evidence="2" id="KW-0732">Signal</keyword>
<evidence type="ECO:0000256" key="1">
    <source>
        <dbReference type="ARBA" id="ARBA00004442"/>
    </source>
</evidence>
<gene>
    <name evidence="6" type="ORF">EVA_07315</name>
</gene>
<name>J9GCJ3_9ZZZZ</name>
<dbReference type="Pfam" id="PF07980">
    <property type="entry name" value="SusD_RagB"/>
    <property type="match status" value="1"/>
</dbReference>
<dbReference type="InterPro" id="IPR011990">
    <property type="entry name" value="TPR-like_helical_dom_sf"/>
</dbReference>
<evidence type="ECO:0000256" key="3">
    <source>
        <dbReference type="ARBA" id="ARBA00023136"/>
    </source>
</evidence>
<evidence type="ECO:0000256" key="2">
    <source>
        <dbReference type="ARBA" id="ARBA00022729"/>
    </source>
</evidence>
<dbReference type="InterPro" id="IPR012944">
    <property type="entry name" value="SusD_RagB_dom"/>
</dbReference>
<dbReference type="AlphaFoldDB" id="J9GCJ3"/>
<dbReference type="GO" id="GO:0009279">
    <property type="term" value="C:cell outer membrane"/>
    <property type="evidence" value="ECO:0007669"/>
    <property type="project" value="UniProtKB-SubCell"/>
</dbReference>
<dbReference type="EMBL" id="AMCI01001769">
    <property type="protein sequence ID" value="EJX04574.1"/>
    <property type="molecule type" value="Genomic_DNA"/>
</dbReference>
<evidence type="ECO:0000313" key="6">
    <source>
        <dbReference type="EMBL" id="EJX04574.1"/>
    </source>
</evidence>
<keyword evidence="3" id="KW-0472">Membrane</keyword>
<keyword evidence="4" id="KW-0998">Cell outer membrane</keyword>
<sequence>MKKFLKYSLACLAGTAIFASCTDVMDTKPVASYDEELVWGSEETINGFILGCYNNVLPYFTGSYSWESMTPNGILCSQVSGAIDTWASEQNLSSGTDAGFGRFSQLRACNKILQMVPRSPLTEAKKKELIAEGHLLRGMLFFDMARKMGRFVPVKEVLTQDDVEKFKMPLTASIAESYRLVMEDLDVACADMPETSDAGRANRYAALLIRSRAALQAYAYTGDATYLDVAVNSADEVIKKYPLNEDYRSLFINATTGGELIWSRYYLSEDFSVSSAKEMVNVMPNLPPDNVNNAVPEGEVKIKNATGQTFECWAEMFPTQDLVDQYLVIDQKDGKAKEWDKTSQFLDNVDVMDASAIKTVGQIDSYTQANGWKRNIPSNQDLVHDGLNKENAPLFRNYYKVKEGKDANISDLMYQHRDKRMDATILRDGSEFMKETLTMKLDGNASQGVRDKEDGGWYNTMSGYYWAKGVPNALTPRYIHNAKTDYHYVVCRAGEAYMNLAEALLLKNDIPNAVKAINKTRKEHGGLPGSEATTKAEAWKDYIRERRVEMAYENGDIYYSYLRWGKYGGDANYNRESAVGEEEGAVIKDLNRPVYKIQISRDRKKVLIGQCTLLASWNRNFTSRRYLFPIPQGAIDQRKLYGIVDTQNAGW</sequence>
<evidence type="ECO:0000256" key="4">
    <source>
        <dbReference type="ARBA" id="ARBA00023237"/>
    </source>
</evidence>
<dbReference type="PROSITE" id="PS51257">
    <property type="entry name" value="PROKAR_LIPOPROTEIN"/>
    <property type="match status" value="1"/>
</dbReference>